<accession>Q2SLV2</accession>
<sequence length="332" mass="36990">MSSLPSAVFVNTHGVVNNHGAKSCFICGLTVQRVVVGAAASADLTCDNPECRRLAERRASTPPALFDAQVKFHRQRMQERKVLAEAEQRRIETQSAEEAKQNQALYAHLAKSEGLDPEGAPVIIPTASTRLATLPKHRIRQYRDFLTQIISEACMHGFKDTDDELTSRARAEVNNKPLEHSETLANMNMHLCTMCKGGCCTSGREHAYLSASVIRRFMRENPELRPRHVLQLYLDKLSGKSIRGSCINHTNKGCSLPREMRSDICNGYFCDSLKSFNRKYAQETPPARIIAIARAQDNWSRFHPEQSNDVVAVAVVSSDEAKLLTLPENADA</sequence>
<dbReference type="RefSeq" id="WP_011395445.1">
    <property type="nucleotide sequence ID" value="NC_007645.1"/>
</dbReference>
<dbReference type="eggNOG" id="ENOG50336H0">
    <property type="taxonomic scope" value="Bacteria"/>
</dbReference>
<feature type="coiled-coil region" evidence="1">
    <location>
        <begin position="74"/>
        <end position="103"/>
    </location>
</feature>
<dbReference type="OrthoDB" id="5421259at2"/>
<protein>
    <submittedName>
        <fullName evidence="2">Uncharacterized protein</fullName>
    </submittedName>
</protein>
<keyword evidence="3" id="KW-1185">Reference proteome</keyword>
<evidence type="ECO:0000313" key="2">
    <source>
        <dbReference type="EMBL" id="ABC28372.1"/>
    </source>
</evidence>
<dbReference type="Proteomes" id="UP000000238">
    <property type="component" value="Chromosome"/>
</dbReference>
<evidence type="ECO:0000313" key="3">
    <source>
        <dbReference type="Proteomes" id="UP000000238"/>
    </source>
</evidence>
<name>Q2SLV2_HAHCH</name>
<keyword evidence="1" id="KW-0175">Coiled coil</keyword>
<gene>
    <name evidence="2" type="ordered locus">HCH_01514</name>
</gene>
<reference evidence="2 3" key="1">
    <citation type="journal article" date="2005" name="Nucleic Acids Res.">
        <title>Genomic blueprint of Hahella chejuensis, a marine microbe producing an algicidal agent.</title>
        <authorList>
            <person name="Jeong H."/>
            <person name="Yim J.H."/>
            <person name="Lee C."/>
            <person name="Choi S.-H."/>
            <person name="Park Y.K."/>
            <person name="Yoon S.H."/>
            <person name="Hur C.-G."/>
            <person name="Kang H.-Y."/>
            <person name="Kim D."/>
            <person name="Lee H.H."/>
            <person name="Park K.H."/>
            <person name="Park S.-H."/>
            <person name="Park H.-S."/>
            <person name="Lee H.K."/>
            <person name="Oh T.K."/>
            <person name="Kim J.F."/>
        </authorList>
    </citation>
    <scope>NUCLEOTIDE SEQUENCE [LARGE SCALE GENOMIC DNA]</scope>
    <source>
        <strain evidence="2 3">KCTC 2396</strain>
    </source>
</reference>
<dbReference type="KEGG" id="hch:HCH_01514"/>
<dbReference type="EMBL" id="CP000155">
    <property type="protein sequence ID" value="ABC28372.1"/>
    <property type="molecule type" value="Genomic_DNA"/>
</dbReference>
<dbReference type="AlphaFoldDB" id="Q2SLV2"/>
<proteinExistence type="predicted"/>
<dbReference type="HOGENOM" id="CLU_836169_0_0_6"/>
<organism evidence="2 3">
    <name type="scientific">Hahella chejuensis (strain KCTC 2396)</name>
    <dbReference type="NCBI Taxonomy" id="349521"/>
    <lineage>
        <taxon>Bacteria</taxon>
        <taxon>Pseudomonadati</taxon>
        <taxon>Pseudomonadota</taxon>
        <taxon>Gammaproteobacteria</taxon>
        <taxon>Oceanospirillales</taxon>
        <taxon>Hahellaceae</taxon>
        <taxon>Hahella</taxon>
    </lineage>
</organism>
<evidence type="ECO:0000256" key="1">
    <source>
        <dbReference type="SAM" id="Coils"/>
    </source>
</evidence>